<accession>A0A165Z3S2</accession>
<name>A0A165Z3S2_EXIGL</name>
<evidence type="ECO:0000256" key="3">
    <source>
        <dbReference type="ARBA" id="ARBA00022617"/>
    </source>
</evidence>
<dbReference type="GO" id="GO:0004601">
    <property type="term" value="F:peroxidase activity"/>
    <property type="evidence" value="ECO:0007669"/>
    <property type="project" value="UniProtKB-KW"/>
</dbReference>
<dbReference type="EMBL" id="KV426683">
    <property type="protein sequence ID" value="KZV79089.1"/>
    <property type="molecule type" value="Genomic_DNA"/>
</dbReference>
<feature type="signal peptide" evidence="8">
    <location>
        <begin position="1"/>
        <end position="21"/>
    </location>
</feature>
<organism evidence="10 11">
    <name type="scientific">Exidia glandulosa HHB12029</name>
    <dbReference type="NCBI Taxonomy" id="1314781"/>
    <lineage>
        <taxon>Eukaryota</taxon>
        <taxon>Fungi</taxon>
        <taxon>Dikarya</taxon>
        <taxon>Basidiomycota</taxon>
        <taxon>Agaricomycotina</taxon>
        <taxon>Agaricomycetes</taxon>
        <taxon>Auriculariales</taxon>
        <taxon>Exidiaceae</taxon>
        <taxon>Exidia</taxon>
    </lineage>
</organism>
<gene>
    <name evidence="10" type="ORF">EXIGLDRAFT_757215</name>
</gene>
<dbReference type="PANTHER" id="PTHR33577:SF9">
    <property type="entry name" value="PEROXIDASE STCC"/>
    <property type="match status" value="1"/>
</dbReference>
<evidence type="ECO:0000259" key="9">
    <source>
        <dbReference type="PROSITE" id="PS51405"/>
    </source>
</evidence>
<keyword evidence="6" id="KW-0408">Iron</keyword>
<reference evidence="10 11" key="1">
    <citation type="journal article" date="2016" name="Mol. Biol. Evol.">
        <title>Comparative Genomics of Early-Diverging Mushroom-Forming Fungi Provides Insights into the Origins of Lignocellulose Decay Capabilities.</title>
        <authorList>
            <person name="Nagy L.G."/>
            <person name="Riley R."/>
            <person name="Tritt A."/>
            <person name="Adam C."/>
            <person name="Daum C."/>
            <person name="Floudas D."/>
            <person name="Sun H."/>
            <person name="Yadav J.S."/>
            <person name="Pangilinan J."/>
            <person name="Larsson K.H."/>
            <person name="Matsuura K."/>
            <person name="Barry K."/>
            <person name="Labutti K."/>
            <person name="Kuo R."/>
            <person name="Ohm R.A."/>
            <person name="Bhattacharya S.S."/>
            <person name="Shirouzu T."/>
            <person name="Yoshinaga Y."/>
            <person name="Martin F.M."/>
            <person name="Grigoriev I.V."/>
            <person name="Hibbett D.S."/>
        </authorList>
    </citation>
    <scope>NUCLEOTIDE SEQUENCE [LARGE SCALE GENOMIC DNA]</scope>
    <source>
        <strain evidence="10 11">HHB12029</strain>
    </source>
</reference>
<feature type="chain" id="PRO_5007869740" evidence="8">
    <location>
        <begin position="22"/>
        <end position="238"/>
    </location>
</feature>
<proteinExistence type="inferred from homology"/>
<comment type="cofactor">
    <cofactor evidence="1">
        <name>heme b</name>
        <dbReference type="ChEBI" id="CHEBI:60344"/>
    </cofactor>
</comment>
<evidence type="ECO:0000256" key="2">
    <source>
        <dbReference type="ARBA" id="ARBA00022559"/>
    </source>
</evidence>
<evidence type="ECO:0000256" key="5">
    <source>
        <dbReference type="ARBA" id="ARBA00023002"/>
    </source>
</evidence>
<dbReference type="PANTHER" id="PTHR33577">
    <property type="entry name" value="STERIGMATOCYSTIN BIOSYNTHESIS PEROXIDASE STCC-RELATED"/>
    <property type="match status" value="1"/>
</dbReference>
<dbReference type="AlphaFoldDB" id="A0A165Z3S2"/>
<keyword evidence="4" id="KW-0479">Metal-binding</keyword>
<dbReference type="PROSITE" id="PS51405">
    <property type="entry name" value="HEME_HALOPEROXIDASE"/>
    <property type="match status" value="1"/>
</dbReference>
<keyword evidence="5" id="KW-0560">Oxidoreductase</keyword>
<evidence type="ECO:0000256" key="1">
    <source>
        <dbReference type="ARBA" id="ARBA00001970"/>
    </source>
</evidence>
<dbReference type="Proteomes" id="UP000077266">
    <property type="component" value="Unassembled WGS sequence"/>
</dbReference>
<evidence type="ECO:0000313" key="11">
    <source>
        <dbReference type="Proteomes" id="UP000077266"/>
    </source>
</evidence>
<sequence length="238" mass="24663">MFVFSLAVLSLGSLVVSRSVASDIRRSFVPPGPGDSRSPCPLLNALANENIMPHTGQNIPIALLNQTMREVLNLGADLTDALVGGAQQFADDNGTINLHDLATHNVLEHDASLVHDDAAPGAVYAPTDTNKAKVAAVSGLSTDGVGLTARDLAHARVIAEETSLPLPDNLAFAANVEAALALTVIGDGTTVDLAAFGDLFGENKLPEGWVKPTEPITLDVVVGIASQVAAAKEEFESI</sequence>
<keyword evidence="3" id="KW-0349">Heme</keyword>
<dbReference type="InterPro" id="IPR000028">
    <property type="entry name" value="Chloroperoxidase"/>
</dbReference>
<protein>
    <submittedName>
        <fullName evidence="10">Cloroperoxidase</fullName>
    </submittedName>
</protein>
<evidence type="ECO:0000256" key="4">
    <source>
        <dbReference type="ARBA" id="ARBA00022723"/>
    </source>
</evidence>
<dbReference type="Gene3D" id="1.10.489.10">
    <property type="entry name" value="Chloroperoxidase-like"/>
    <property type="match status" value="1"/>
</dbReference>
<dbReference type="InParanoid" id="A0A165Z3S2"/>
<feature type="domain" description="Heme haloperoxidase family profile" evidence="9">
    <location>
        <begin position="24"/>
        <end position="223"/>
    </location>
</feature>
<keyword evidence="11" id="KW-1185">Reference proteome</keyword>
<evidence type="ECO:0000313" key="10">
    <source>
        <dbReference type="EMBL" id="KZV79089.1"/>
    </source>
</evidence>
<dbReference type="SUPFAM" id="SSF47571">
    <property type="entry name" value="Cloroperoxidase"/>
    <property type="match status" value="1"/>
</dbReference>
<dbReference type="Pfam" id="PF01328">
    <property type="entry name" value="Peroxidase_2"/>
    <property type="match status" value="1"/>
</dbReference>
<keyword evidence="8" id="KW-0732">Signal</keyword>
<evidence type="ECO:0000256" key="8">
    <source>
        <dbReference type="SAM" id="SignalP"/>
    </source>
</evidence>
<dbReference type="InterPro" id="IPR036851">
    <property type="entry name" value="Chloroperoxidase-like_sf"/>
</dbReference>
<keyword evidence="2 10" id="KW-0575">Peroxidase</keyword>
<comment type="similarity">
    <text evidence="7">Belongs to the chloroperoxidase family.</text>
</comment>
<evidence type="ECO:0000256" key="7">
    <source>
        <dbReference type="ARBA" id="ARBA00025795"/>
    </source>
</evidence>
<evidence type="ECO:0000256" key="6">
    <source>
        <dbReference type="ARBA" id="ARBA00023004"/>
    </source>
</evidence>
<dbReference type="STRING" id="1314781.A0A165Z3S2"/>
<dbReference type="OrthoDB" id="407298at2759"/>
<dbReference type="GO" id="GO:0046872">
    <property type="term" value="F:metal ion binding"/>
    <property type="evidence" value="ECO:0007669"/>
    <property type="project" value="UniProtKB-KW"/>
</dbReference>